<evidence type="ECO:0000259" key="11">
    <source>
        <dbReference type="Pfam" id="PF16916"/>
    </source>
</evidence>
<keyword evidence="4 9" id="KW-0812">Transmembrane</keyword>
<feature type="transmembrane region" description="Helical" evidence="9">
    <location>
        <begin position="123"/>
        <end position="140"/>
    </location>
</feature>
<evidence type="ECO:0000256" key="4">
    <source>
        <dbReference type="ARBA" id="ARBA00022692"/>
    </source>
</evidence>
<keyword evidence="5" id="KW-0862">Zinc</keyword>
<keyword evidence="6 9" id="KW-1133">Transmembrane helix</keyword>
<feature type="domain" description="Cation efflux protein cytoplasmic" evidence="11">
    <location>
        <begin position="214"/>
        <end position="289"/>
    </location>
</feature>
<name>A0A1R3T0A6_9BACT</name>
<dbReference type="EMBL" id="LT605205">
    <property type="protein sequence ID" value="SCD21171.1"/>
    <property type="molecule type" value="Genomic_DNA"/>
</dbReference>
<dbReference type="NCBIfam" id="TIGR01297">
    <property type="entry name" value="CDF"/>
    <property type="match status" value="1"/>
</dbReference>
<evidence type="ECO:0000256" key="6">
    <source>
        <dbReference type="ARBA" id="ARBA00022989"/>
    </source>
</evidence>
<dbReference type="STRING" id="1642647.PSM36_2366"/>
<dbReference type="SUPFAM" id="SSF161111">
    <property type="entry name" value="Cation efflux protein transmembrane domain-like"/>
    <property type="match status" value="1"/>
</dbReference>
<keyword evidence="5" id="KW-0864">Zinc transport</keyword>
<protein>
    <submittedName>
        <fullName evidence="12">Co/Zn/Cd efflux system component</fullName>
    </submittedName>
</protein>
<feature type="transmembrane region" description="Helical" evidence="9">
    <location>
        <begin position="21"/>
        <end position="41"/>
    </location>
</feature>
<dbReference type="GO" id="GO:0005886">
    <property type="term" value="C:plasma membrane"/>
    <property type="evidence" value="ECO:0007669"/>
    <property type="project" value="TreeGrafter"/>
</dbReference>
<dbReference type="InterPro" id="IPR027469">
    <property type="entry name" value="Cation_efflux_TMD_sf"/>
</dbReference>
<dbReference type="PANTHER" id="PTHR11562">
    <property type="entry name" value="CATION EFFLUX PROTEIN/ ZINC TRANSPORTER"/>
    <property type="match status" value="1"/>
</dbReference>
<feature type="transmembrane region" description="Helical" evidence="9">
    <location>
        <begin position="152"/>
        <end position="175"/>
    </location>
</feature>
<sequence>MHAHQHHHHDHHYGHTEVKNIRAAFFLNLSFTIIELVGGLITNSVAILSDAVHDLGDSFSLGLSWYFQKVAKRPRTKEYTYGYKRFSLLGAVINSVILLVGSILILTHAIPRLFNPQHPDVKGMLLLAVLGVIINGMAVLRLRKGSSINERVVSLHLLEDVLGWLAVLIGAGIMYFVDAPFIDPLLSILISLYILYNVYRNIRQSLRIILQGSPSQLDMEEVKRSLLEIGEVQDVHDLHAWSVDGEYNVMTVHVVLRSALPMEEQHRLKLEIRDKLLSMGVQHCTIEFEVADEECVYSR</sequence>
<dbReference type="InterPro" id="IPR058533">
    <property type="entry name" value="Cation_efflux_TM"/>
</dbReference>
<evidence type="ECO:0000256" key="5">
    <source>
        <dbReference type="ARBA" id="ARBA00022906"/>
    </source>
</evidence>
<dbReference type="Gene3D" id="1.20.1510.10">
    <property type="entry name" value="Cation efflux protein transmembrane domain"/>
    <property type="match status" value="1"/>
</dbReference>
<dbReference type="AlphaFoldDB" id="A0A1R3T0A6"/>
<reference evidence="12 13" key="1">
    <citation type="submission" date="2016-08" db="EMBL/GenBank/DDBJ databases">
        <authorList>
            <person name="Seilhamer J.J."/>
        </authorList>
    </citation>
    <scope>NUCLEOTIDE SEQUENCE [LARGE SCALE GENOMIC DNA]</scope>
    <source>
        <strain evidence="12">M3/6</strain>
    </source>
</reference>
<evidence type="ECO:0000256" key="9">
    <source>
        <dbReference type="SAM" id="Phobius"/>
    </source>
</evidence>
<dbReference type="Pfam" id="PF01545">
    <property type="entry name" value="Cation_efflux"/>
    <property type="match status" value="1"/>
</dbReference>
<evidence type="ECO:0000256" key="3">
    <source>
        <dbReference type="ARBA" id="ARBA00022448"/>
    </source>
</evidence>
<dbReference type="GO" id="GO:0005385">
    <property type="term" value="F:zinc ion transmembrane transporter activity"/>
    <property type="evidence" value="ECO:0007669"/>
    <property type="project" value="TreeGrafter"/>
</dbReference>
<dbReference type="SUPFAM" id="SSF160240">
    <property type="entry name" value="Cation efflux protein cytoplasmic domain-like"/>
    <property type="match status" value="1"/>
</dbReference>
<keyword evidence="8 9" id="KW-0472">Membrane</keyword>
<feature type="transmembrane region" description="Helical" evidence="9">
    <location>
        <begin position="88"/>
        <end position="111"/>
    </location>
</feature>
<dbReference type="RefSeq" id="WP_076931031.1">
    <property type="nucleotide sequence ID" value="NZ_LT605205.1"/>
</dbReference>
<keyword evidence="3" id="KW-0813">Transport</keyword>
<evidence type="ECO:0000256" key="1">
    <source>
        <dbReference type="ARBA" id="ARBA00004141"/>
    </source>
</evidence>
<evidence type="ECO:0000256" key="8">
    <source>
        <dbReference type="ARBA" id="ARBA00023136"/>
    </source>
</evidence>
<evidence type="ECO:0000313" key="13">
    <source>
        <dbReference type="Proteomes" id="UP000187464"/>
    </source>
</evidence>
<dbReference type="Proteomes" id="UP000187464">
    <property type="component" value="Chromosome I"/>
</dbReference>
<evidence type="ECO:0000256" key="7">
    <source>
        <dbReference type="ARBA" id="ARBA00023065"/>
    </source>
</evidence>
<dbReference type="Pfam" id="PF16916">
    <property type="entry name" value="ZT_dimer"/>
    <property type="match status" value="1"/>
</dbReference>
<feature type="transmembrane region" description="Helical" evidence="9">
    <location>
        <begin position="181"/>
        <end position="199"/>
    </location>
</feature>
<evidence type="ECO:0000313" key="12">
    <source>
        <dbReference type="EMBL" id="SCD21171.1"/>
    </source>
</evidence>
<dbReference type="InterPro" id="IPR050681">
    <property type="entry name" value="CDF/SLC30A"/>
</dbReference>
<dbReference type="PANTHER" id="PTHR11562:SF17">
    <property type="entry name" value="RE54080P-RELATED"/>
    <property type="match status" value="1"/>
</dbReference>
<dbReference type="KEGG" id="psac:PSM36_2366"/>
<proteinExistence type="inferred from homology"/>
<keyword evidence="7" id="KW-0406">Ion transport</keyword>
<comment type="subcellular location">
    <subcellularLocation>
        <location evidence="1">Membrane</location>
        <topology evidence="1">Multi-pass membrane protein</topology>
    </subcellularLocation>
</comment>
<dbReference type="InterPro" id="IPR036837">
    <property type="entry name" value="Cation_efflux_CTD_sf"/>
</dbReference>
<evidence type="ECO:0000259" key="10">
    <source>
        <dbReference type="Pfam" id="PF01545"/>
    </source>
</evidence>
<feature type="domain" description="Cation efflux protein transmembrane" evidence="10">
    <location>
        <begin position="22"/>
        <end position="210"/>
    </location>
</feature>
<dbReference type="InterPro" id="IPR002524">
    <property type="entry name" value="Cation_efflux"/>
</dbReference>
<dbReference type="Gene3D" id="3.30.70.1350">
    <property type="entry name" value="Cation efflux protein, cytoplasmic domain"/>
    <property type="match status" value="1"/>
</dbReference>
<gene>
    <name evidence="12" type="ORF">PSM36_2366</name>
</gene>
<keyword evidence="13" id="KW-1185">Reference proteome</keyword>
<accession>A0A1R3T0A6</accession>
<comment type="similarity">
    <text evidence="2">Belongs to the cation diffusion facilitator (CDF) transporter (TC 2.A.4) family. SLC30A subfamily.</text>
</comment>
<evidence type="ECO:0000256" key="2">
    <source>
        <dbReference type="ARBA" id="ARBA00008873"/>
    </source>
</evidence>
<organism evidence="12 13">
    <name type="scientific">Proteiniphilum saccharofermentans</name>
    <dbReference type="NCBI Taxonomy" id="1642647"/>
    <lineage>
        <taxon>Bacteria</taxon>
        <taxon>Pseudomonadati</taxon>
        <taxon>Bacteroidota</taxon>
        <taxon>Bacteroidia</taxon>
        <taxon>Bacteroidales</taxon>
        <taxon>Dysgonomonadaceae</taxon>
        <taxon>Proteiniphilum</taxon>
    </lineage>
</organism>
<dbReference type="InterPro" id="IPR027470">
    <property type="entry name" value="Cation_efflux_CTD"/>
</dbReference>